<dbReference type="Pfam" id="PF05943">
    <property type="entry name" value="VipB"/>
    <property type="match status" value="1"/>
</dbReference>
<evidence type="ECO:0000313" key="4">
    <source>
        <dbReference type="Proteomes" id="UP001150924"/>
    </source>
</evidence>
<dbReference type="Pfam" id="PF18945">
    <property type="entry name" value="VipB_2"/>
    <property type="match status" value="1"/>
</dbReference>
<dbReference type="InterPro" id="IPR010269">
    <property type="entry name" value="T6SS_TssC-like"/>
</dbReference>
<evidence type="ECO:0000313" key="3">
    <source>
        <dbReference type="EMBL" id="MCY1013063.1"/>
    </source>
</evidence>
<accession>A0A9X3J4F2</accession>
<dbReference type="AlphaFoldDB" id="A0A9X3J4F2"/>
<reference evidence="3" key="1">
    <citation type="submission" date="2022-11" db="EMBL/GenBank/DDBJ databases">
        <title>Minimal conservation of predation-associated metabolite biosynthetic gene clusters underscores biosynthetic potential of Myxococcota including descriptions for ten novel species: Archangium lansinium sp. nov., Myxococcus landrumus sp. nov., Nannocystis bai.</title>
        <authorList>
            <person name="Ahearne A."/>
            <person name="Stevens C."/>
            <person name="Phillips K."/>
        </authorList>
    </citation>
    <scope>NUCLEOTIDE SEQUENCE</scope>
    <source>
        <strain evidence="3">Na p29</strain>
    </source>
</reference>
<keyword evidence="4" id="KW-1185">Reference proteome</keyword>
<dbReference type="PANTHER" id="PTHR35565">
    <property type="entry name" value="CYTOPLASMIC PROTEIN-RELATED"/>
    <property type="match status" value="1"/>
</dbReference>
<comment type="caution">
    <text evidence="3">The sequence shown here is derived from an EMBL/GenBank/DDBJ whole genome shotgun (WGS) entry which is preliminary data.</text>
</comment>
<evidence type="ECO:0000259" key="2">
    <source>
        <dbReference type="Pfam" id="PF18945"/>
    </source>
</evidence>
<sequence>MSILAELCADLPPPRRAMLGRALALVLAGLARDAPFDAPQIDLTLAELERRLFRQLDAILHHPRVQALEAAWRGLAGLVDRVRFAENIRVELLACSKQDLVDDFDAAPEVVRSGLYHLVYDQAFGVFGGRPYGLVCADYEFGPGAADISLLRQCAAVAAMAHAPFVANCDPDFFRLGDFAGLPRLRDLRAALAGPRFRLWQAFRASEDARYVGLCLPRVLLRAPYDVDATPTLALPYRESCSRHEHFLWGRASYVFAATAAASFARHRWCVHILGTRAAADADLLRWDYPTLPSIWHRCPLEVQLTARLAQALADEGLIGLVYARATGRAVILAAPSVQRPRAYASRDQTINEHLGAQLPYVFLVSRLAHYLKCVQRERIGQWLDRSALERELELWLRQYVSDQPDAQWEVRARRPLRQAAVAVEPVEGQAGWYRCRLQLQPHMTHNSASFTLSLVGKLDRPVGDTRSPAAPAGA</sequence>
<name>A0A9X3J4F2_9BACT</name>
<gene>
    <name evidence="3" type="primary">tssC</name>
    <name evidence="3" type="ORF">OV079_47535</name>
</gene>
<dbReference type="Proteomes" id="UP001150924">
    <property type="component" value="Unassembled WGS sequence"/>
</dbReference>
<dbReference type="NCBIfam" id="TIGR03355">
    <property type="entry name" value="VI_chp_2"/>
    <property type="match status" value="1"/>
</dbReference>
<feature type="domain" description="TssC1 C-terminal" evidence="2">
    <location>
        <begin position="349"/>
        <end position="459"/>
    </location>
</feature>
<organism evidence="3 4">
    <name type="scientific">Nannocystis pusilla</name>
    <dbReference type="NCBI Taxonomy" id="889268"/>
    <lineage>
        <taxon>Bacteria</taxon>
        <taxon>Pseudomonadati</taxon>
        <taxon>Myxococcota</taxon>
        <taxon>Polyangia</taxon>
        <taxon>Nannocystales</taxon>
        <taxon>Nannocystaceae</taxon>
        <taxon>Nannocystis</taxon>
    </lineage>
</organism>
<dbReference type="InterPro" id="IPR044031">
    <property type="entry name" value="TssC1_N"/>
</dbReference>
<dbReference type="PANTHER" id="PTHR35565:SF1">
    <property type="entry name" value="TYPE VI SECRETION SYSTEM CONTRACTILE SHEATH LARGE SUBUNIT"/>
    <property type="match status" value="1"/>
</dbReference>
<evidence type="ECO:0000259" key="1">
    <source>
        <dbReference type="Pfam" id="PF05943"/>
    </source>
</evidence>
<protein>
    <submittedName>
        <fullName evidence="3">Type VI secretion system contractile sheath large subunit</fullName>
    </submittedName>
</protein>
<feature type="domain" description="TssC1 N-terminal" evidence="1">
    <location>
        <begin position="44"/>
        <end position="339"/>
    </location>
</feature>
<dbReference type="EMBL" id="JAPNKE010000002">
    <property type="protein sequence ID" value="MCY1013063.1"/>
    <property type="molecule type" value="Genomic_DNA"/>
</dbReference>
<dbReference type="RefSeq" id="WP_267776732.1">
    <property type="nucleotide sequence ID" value="NZ_JAPNKE010000002.1"/>
</dbReference>
<proteinExistence type="predicted"/>
<dbReference type="InterPro" id="IPR044032">
    <property type="entry name" value="TssC1_C"/>
</dbReference>